<sequence length="466" mass="52787">MTTPKLSQYFSNDPPSLFDQLSVTADSNPNLAMSVNYGLNESTELNERESVVPEDVKDMWAPPHTEPGIPPLLTMPGVQSPNDLSDPIRDAVNYLLGETEAKQRKVLSAEDVTQDERGLRQLIECGCFRSAVNLTGRLLTIYGQGQGRCGQPAKHTTHSLQLWFTRFALLMKLGQYDLCQFEAEAFGSLNRSDVYFEFYPEMYPNRKGSMASFSFRLLLAELPSHLGQPKLAIDKLTEMSLISSEIKNYYGSEQANAFEFWQQRECRVNHSLVNCALMMKDFSLADHLMDKMTKLPNIPNDRKRALYSAWGRIYLQCGDVFGAEQKFLESRRSKESNSVADLRDLIDRGLIAVAQNDFQTAYSYFENALKLESANTMVLLNNMGVCKLYTGKLKDAIALFERAVISNPQKGLNESLLLNLSTLYELESSKDVIKKLTLLKQINRHKNDLNINLEYCLKLQTGNKVY</sequence>
<feature type="repeat" description="TPR" evidence="1">
    <location>
        <begin position="342"/>
        <end position="375"/>
    </location>
</feature>
<comment type="caution">
    <text evidence="2">The sequence shown here is derived from an EMBL/GenBank/DDBJ whole genome shotgun (WGS) entry which is preliminary data.</text>
</comment>
<accession>A0A9Q0NDX3</accession>
<evidence type="ECO:0000313" key="2">
    <source>
        <dbReference type="EMBL" id="KAJ6647701.1"/>
    </source>
</evidence>
<dbReference type="InterPro" id="IPR019734">
    <property type="entry name" value="TPR_rpt"/>
</dbReference>
<name>A0A9Q0NDX3_9DIPT</name>
<proteinExistence type="predicted"/>
<dbReference type="GO" id="GO:0030008">
    <property type="term" value="C:TRAPP complex"/>
    <property type="evidence" value="ECO:0007669"/>
    <property type="project" value="TreeGrafter"/>
</dbReference>
<dbReference type="SMART" id="SM00028">
    <property type="entry name" value="TPR"/>
    <property type="match status" value="2"/>
</dbReference>
<dbReference type="PANTHER" id="PTHR21581:SF6">
    <property type="entry name" value="TRAFFICKING PROTEIN PARTICLE COMPLEX SUBUNIT 12"/>
    <property type="match status" value="1"/>
</dbReference>
<dbReference type="PANTHER" id="PTHR21581">
    <property type="entry name" value="D-ALANYL-D-ALANINE CARBOXYPEPTIDASE"/>
    <property type="match status" value="1"/>
</dbReference>
<protein>
    <submittedName>
        <fullName evidence="2">Trafficking protein particle complex subunit 12</fullName>
    </submittedName>
</protein>
<dbReference type="PROSITE" id="PS50005">
    <property type="entry name" value="TPR"/>
    <property type="match status" value="2"/>
</dbReference>
<evidence type="ECO:0000256" key="1">
    <source>
        <dbReference type="PROSITE-ProRule" id="PRU00339"/>
    </source>
</evidence>
<dbReference type="OrthoDB" id="428342at2759"/>
<reference evidence="2" key="1">
    <citation type="submission" date="2022-07" db="EMBL/GenBank/DDBJ databases">
        <authorList>
            <person name="Trinca V."/>
            <person name="Uliana J.V.C."/>
            <person name="Torres T.T."/>
            <person name="Ward R.J."/>
            <person name="Monesi N."/>
        </authorList>
    </citation>
    <scope>NUCLEOTIDE SEQUENCE</scope>
    <source>
        <strain evidence="2">HSMRA1968</strain>
        <tissue evidence="2">Whole embryos</tissue>
    </source>
</reference>
<dbReference type="InterPro" id="IPR011990">
    <property type="entry name" value="TPR-like_helical_dom_sf"/>
</dbReference>
<dbReference type="EMBL" id="WJQU01000001">
    <property type="protein sequence ID" value="KAJ6647701.1"/>
    <property type="molecule type" value="Genomic_DNA"/>
</dbReference>
<keyword evidence="3" id="KW-1185">Reference proteome</keyword>
<dbReference type="Gene3D" id="1.25.40.10">
    <property type="entry name" value="Tetratricopeptide repeat domain"/>
    <property type="match status" value="1"/>
</dbReference>
<dbReference type="GO" id="GO:0005794">
    <property type="term" value="C:Golgi apparatus"/>
    <property type="evidence" value="ECO:0007669"/>
    <property type="project" value="TreeGrafter"/>
</dbReference>
<dbReference type="AlphaFoldDB" id="A0A9Q0NDX3"/>
<dbReference type="Proteomes" id="UP001151699">
    <property type="component" value="Chromosome A"/>
</dbReference>
<keyword evidence="1" id="KW-0802">TPR repeat</keyword>
<feature type="repeat" description="TPR" evidence="1">
    <location>
        <begin position="377"/>
        <end position="410"/>
    </location>
</feature>
<dbReference type="SUPFAM" id="SSF48452">
    <property type="entry name" value="TPR-like"/>
    <property type="match status" value="1"/>
</dbReference>
<evidence type="ECO:0000313" key="3">
    <source>
        <dbReference type="Proteomes" id="UP001151699"/>
    </source>
</evidence>
<organism evidence="2 3">
    <name type="scientific">Pseudolycoriella hygida</name>
    <dbReference type="NCBI Taxonomy" id="35572"/>
    <lineage>
        <taxon>Eukaryota</taxon>
        <taxon>Metazoa</taxon>
        <taxon>Ecdysozoa</taxon>
        <taxon>Arthropoda</taxon>
        <taxon>Hexapoda</taxon>
        <taxon>Insecta</taxon>
        <taxon>Pterygota</taxon>
        <taxon>Neoptera</taxon>
        <taxon>Endopterygota</taxon>
        <taxon>Diptera</taxon>
        <taxon>Nematocera</taxon>
        <taxon>Sciaroidea</taxon>
        <taxon>Sciaridae</taxon>
        <taxon>Pseudolycoriella</taxon>
    </lineage>
</organism>
<gene>
    <name evidence="2" type="primary">Trappc12</name>
    <name evidence="2" type="ORF">Bhyg_02924</name>
</gene>